<feature type="transmembrane region" description="Helical" evidence="8">
    <location>
        <begin position="20"/>
        <end position="44"/>
    </location>
</feature>
<dbReference type="GO" id="GO:0008360">
    <property type="term" value="P:regulation of cell shape"/>
    <property type="evidence" value="ECO:0007669"/>
    <property type="project" value="UniProtKB-KW"/>
</dbReference>
<dbReference type="PIRSF" id="PIRSF037497">
    <property type="entry name" value="MreD_Clostridium/Treponema_prd"/>
    <property type="match status" value="1"/>
</dbReference>
<dbReference type="Pfam" id="PF04093">
    <property type="entry name" value="MreD"/>
    <property type="match status" value="1"/>
</dbReference>
<dbReference type="AlphaFoldDB" id="A0A833M8P2"/>
<dbReference type="EMBL" id="WBZB01000013">
    <property type="protein sequence ID" value="KAB3531441.1"/>
    <property type="molecule type" value="Genomic_DNA"/>
</dbReference>
<dbReference type="Proteomes" id="UP000465601">
    <property type="component" value="Unassembled WGS sequence"/>
</dbReference>
<dbReference type="NCBIfam" id="TIGR03426">
    <property type="entry name" value="shape_MreD"/>
    <property type="match status" value="1"/>
</dbReference>
<keyword evidence="5" id="KW-0133">Cell shape</keyword>
<evidence type="ECO:0000313" key="9">
    <source>
        <dbReference type="EMBL" id="KAB3531441.1"/>
    </source>
</evidence>
<keyword evidence="10" id="KW-1185">Reference proteome</keyword>
<comment type="subcellular location">
    <subcellularLocation>
        <location evidence="1">Cell membrane</location>
        <topology evidence="1">Multi-pass membrane protein</topology>
    </subcellularLocation>
</comment>
<keyword evidence="3" id="KW-1003">Cell membrane</keyword>
<organism evidence="9 10">
    <name type="scientific">Alkaliphilus serpentinus</name>
    <dbReference type="NCBI Taxonomy" id="1482731"/>
    <lineage>
        <taxon>Bacteria</taxon>
        <taxon>Bacillati</taxon>
        <taxon>Bacillota</taxon>
        <taxon>Clostridia</taxon>
        <taxon>Peptostreptococcales</taxon>
        <taxon>Natronincolaceae</taxon>
        <taxon>Alkaliphilus</taxon>
    </lineage>
</organism>
<gene>
    <name evidence="9" type="primary">mreD</name>
    <name evidence="9" type="ORF">F8153_04480</name>
</gene>
<dbReference type="InterPro" id="IPR017225">
    <property type="entry name" value="Cell_shape_determin_MreD_prd"/>
</dbReference>
<feature type="transmembrane region" description="Helical" evidence="8">
    <location>
        <begin position="64"/>
        <end position="84"/>
    </location>
</feature>
<evidence type="ECO:0000256" key="7">
    <source>
        <dbReference type="ARBA" id="ARBA00023136"/>
    </source>
</evidence>
<reference evidence="9 10" key="1">
    <citation type="submission" date="2019-10" db="EMBL/GenBank/DDBJ databases">
        <title>Alkaliphilus serpentinus sp. nov. and Alkaliphilus pronyensis sp. nov., two novel anaerobic alkaliphilic species isolated from the serpentinized-hosted hydrothermal field of the Prony Bay (New Caledonia).</title>
        <authorList>
            <person name="Postec A."/>
        </authorList>
    </citation>
    <scope>NUCLEOTIDE SEQUENCE [LARGE SCALE GENOMIC DNA]</scope>
    <source>
        <strain evidence="9 10">LacT</strain>
    </source>
</reference>
<comment type="caution">
    <text evidence="9">The sequence shown here is derived from an EMBL/GenBank/DDBJ whole genome shotgun (WGS) entry which is preliminary data.</text>
</comment>
<feature type="transmembrane region" description="Helical" evidence="8">
    <location>
        <begin position="96"/>
        <end position="118"/>
    </location>
</feature>
<evidence type="ECO:0000256" key="5">
    <source>
        <dbReference type="ARBA" id="ARBA00022960"/>
    </source>
</evidence>
<evidence type="ECO:0000256" key="8">
    <source>
        <dbReference type="SAM" id="Phobius"/>
    </source>
</evidence>
<dbReference type="InterPro" id="IPR007227">
    <property type="entry name" value="Cell_shape_determining_MreD"/>
</dbReference>
<name>A0A833M8P2_9FIRM</name>
<evidence type="ECO:0000313" key="10">
    <source>
        <dbReference type="Proteomes" id="UP000465601"/>
    </source>
</evidence>
<proteinExistence type="inferred from homology"/>
<accession>A0A833M8P2</accession>
<keyword evidence="4 8" id="KW-0812">Transmembrane</keyword>
<evidence type="ECO:0000256" key="4">
    <source>
        <dbReference type="ARBA" id="ARBA00022692"/>
    </source>
</evidence>
<dbReference type="RefSeq" id="WP_151865168.1">
    <property type="nucleotide sequence ID" value="NZ_WBZB01000013.1"/>
</dbReference>
<feature type="transmembrane region" description="Helical" evidence="8">
    <location>
        <begin position="138"/>
        <end position="156"/>
    </location>
</feature>
<dbReference type="GO" id="GO:0005886">
    <property type="term" value="C:plasma membrane"/>
    <property type="evidence" value="ECO:0007669"/>
    <property type="project" value="UniProtKB-SubCell"/>
</dbReference>
<dbReference type="OrthoDB" id="9796616at2"/>
<protein>
    <submittedName>
        <fullName evidence="9">Rod shape-determining protein MreD</fullName>
    </submittedName>
</protein>
<evidence type="ECO:0000256" key="2">
    <source>
        <dbReference type="ARBA" id="ARBA00007776"/>
    </source>
</evidence>
<keyword evidence="6 8" id="KW-1133">Transmembrane helix</keyword>
<sequence>MKATIIGILLIINLILQSTLFQYFAIFGVLPNTALVLIVSISIFTGKGKGAITGFVAGLLQDIIFGKMVGLNAMIYMLIGYTMGSINEKLYKDNPIVPILLTAASTVAFETINMVFLYLMRYRIELFNVFKNMLIIEVLYNSFLSIFIYLLISKLYKTNRLKKRY</sequence>
<comment type="similarity">
    <text evidence="2">Belongs to the MreD family.</text>
</comment>
<evidence type="ECO:0000256" key="6">
    <source>
        <dbReference type="ARBA" id="ARBA00022989"/>
    </source>
</evidence>
<evidence type="ECO:0000256" key="3">
    <source>
        <dbReference type="ARBA" id="ARBA00022475"/>
    </source>
</evidence>
<evidence type="ECO:0000256" key="1">
    <source>
        <dbReference type="ARBA" id="ARBA00004651"/>
    </source>
</evidence>
<keyword evidence="7 8" id="KW-0472">Membrane</keyword>